<feature type="transmembrane region" description="Helical" evidence="10">
    <location>
        <begin position="378"/>
        <end position="405"/>
    </location>
</feature>
<dbReference type="Proteomes" id="UP000006804">
    <property type="component" value="Chromosome"/>
</dbReference>
<dbReference type="eggNOG" id="COG2217">
    <property type="taxonomic scope" value="Bacteria"/>
</dbReference>
<keyword evidence="5 10" id="KW-0547">Nucleotide-binding</keyword>
<dbReference type="GO" id="GO:0055070">
    <property type="term" value="P:copper ion homeostasis"/>
    <property type="evidence" value="ECO:0007669"/>
    <property type="project" value="TreeGrafter"/>
</dbReference>
<dbReference type="SUPFAM" id="SSF81665">
    <property type="entry name" value="Calcium ATPase, transmembrane domain M"/>
    <property type="match status" value="1"/>
</dbReference>
<keyword evidence="13" id="KW-1185">Reference proteome</keyword>
<feature type="transmembrane region" description="Helical" evidence="10">
    <location>
        <begin position="87"/>
        <end position="107"/>
    </location>
</feature>
<dbReference type="GO" id="GO:0005507">
    <property type="term" value="F:copper ion binding"/>
    <property type="evidence" value="ECO:0007669"/>
    <property type="project" value="TreeGrafter"/>
</dbReference>
<evidence type="ECO:0000256" key="5">
    <source>
        <dbReference type="ARBA" id="ARBA00022741"/>
    </source>
</evidence>
<evidence type="ECO:0000259" key="11">
    <source>
        <dbReference type="PROSITE" id="PS50846"/>
    </source>
</evidence>
<comment type="similarity">
    <text evidence="2 10">Belongs to the cation transport ATPase (P-type) (TC 3.A.3) family. Type IB subfamily.</text>
</comment>
<dbReference type="InterPro" id="IPR018303">
    <property type="entry name" value="ATPase_P-typ_P_site"/>
</dbReference>
<dbReference type="NCBIfam" id="TIGR01525">
    <property type="entry name" value="ATPase-IB_hvy"/>
    <property type="match status" value="1"/>
</dbReference>
<accession>F7YU73</accession>
<sequence length="715" mass="79137" precursor="true">MEKKSITFKVLGMTCVNCANIVEKALRQIPKVKFAAVNLSTSTAFIVSEEDIPFDVIRTTVESVGYEAVLDYNSSEEEKRYLQAKKYLILSWILTLPLLILMIIHMFSYDHFWHRYLLVFEVSVSAAIVFLIGRKVFKSAVIAITHKHTNMDSLIAIGSTAAWLTGFLKLFDLKIESFASIGAMIMTFHLTGKFIESRLRDKALKQVQSLLKLKAKQAIVLNDNEEIIMPIEAVKENYIVLVKPGDLIPVDGVVVEGQSWVDQSLINGEPIPVFKKENDEVVSGTVNLSGVLKVRATKVGKDSFLEQILQLVQLAQGSKIPIQATVDKITNAFVPFVLVLSVFSFVFWLFAFDKLKPFLINLSQVIPWMVHIENALNFAIFAAISTLLIACPCALGLATPMALLIGTTVAAKKGILVKNAEAVQTSKDVKVVLFDKTGTLTEGKLLVLKHNLSSEDLLAVASIERFSNHPIAKAISSLVENYVEVFDFVEVPSKGVYGVVNGSRYFIGKPVDEYDFKNQLEIVVEVRKNDEKIGIIVLGDRIRKDARTAIEKLKELGMRTVLVSGDKKENVEYVAKLVGIEDFYAEVKPDEKLSIVRNYQTKFGKVAMVGDGINDAASVKGADVGIALATGTDITITSADVIIMRENLQNIPEFIKMSKKMFSTIKWNLIWAFGYNILALPIAAMGLLHPLVAELAMIASSITVTVNSLALQRRI</sequence>
<dbReference type="InterPro" id="IPR036412">
    <property type="entry name" value="HAD-like_sf"/>
</dbReference>
<dbReference type="CDD" id="cd00371">
    <property type="entry name" value="HMA"/>
    <property type="match status" value="1"/>
</dbReference>
<dbReference type="CDD" id="cd02094">
    <property type="entry name" value="P-type_ATPase_Cu-like"/>
    <property type="match status" value="1"/>
</dbReference>
<keyword evidence="6 10" id="KW-0067">ATP-binding</keyword>
<proteinExistence type="inferred from homology"/>
<dbReference type="InterPro" id="IPR001757">
    <property type="entry name" value="P_typ_ATPase"/>
</dbReference>
<dbReference type="Pfam" id="PF00403">
    <property type="entry name" value="HMA"/>
    <property type="match status" value="1"/>
</dbReference>
<feature type="transmembrane region" description="Helical" evidence="10">
    <location>
        <begin position="665"/>
        <end position="685"/>
    </location>
</feature>
<keyword evidence="9 10" id="KW-0472">Membrane</keyword>
<keyword evidence="3 10" id="KW-0812">Transmembrane</keyword>
<dbReference type="NCBIfam" id="TIGR01494">
    <property type="entry name" value="ATPase_P-type"/>
    <property type="match status" value="2"/>
</dbReference>
<evidence type="ECO:0000256" key="3">
    <source>
        <dbReference type="ARBA" id="ARBA00022692"/>
    </source>
</evidence>
<dbReference type="PROSITE" id="PS00154">
    <property type="entry name" value="ATPASE_E1_E2"/>
    <property type="match status" value="1"/>
</dbReference>
<dbReference type="InterPro" id="IPR059000">
    <property type="entry name" value="ATPase_P-type_domA"/>
</dbReference>
<evidence type="ECO:0000256" key="2">
    <source>
        <dbReference type="ARBA" id="ARBA00006024"/>
    </source>
</evidence>
<keyword evidence="10" id="KW-1003">Cell membrane</keyword>
<evidence type="ECO:0000256" key="9">
    <source>
        <dbReference type="ARBA" id="ARBA00023136"/>
    </source>
</evidence>
<dbReference type="GO" id="GO:0012505">
    <property type="term" value="C:endomembrane system"/>
    <property type="evidence" value="ECO:0007669"/>
    <property type="project" value="UniProtKB-SubCell"/>
</dbReference>
<name>F7YU73_9THEM</name>
<dbReference type="PANTHER" id="PTHR43520">
    <property type="entry name" value="ATP7, ISOFORM B"/>
    <property type="match status" value="1"/>
</dbReference>
<dbReference type="STRING" id="688269.Theth_0062"/>
<dbReference type="Gene3D" id="3.40.50.1000">
    <property type="entry name" value="HAD superfamily/HAD-like"/>
    <property type="match status" value="1"/>
</dbReference>
<dbReference type="PROSITE" id="PS01047">
    <property type="entry name" value="HMA_1"/>
    <property type="match status" value="1"/>
</dbReference>
<dbReference type="PROSITE" id="PS50846">
    <property type="entry name" value="HMA_2"/>
    <property type="match status" value="1"/>
</dbReference>
<dbReference type="InterPro" id="IPR023299">
    <property type="entry name" value="ATPase_P-typ_cyto_dom_N"/>
</dbReference>
<gene>
    <name evidence="12" type="ORF">Theth_0062</name>
</gene>
<dbReference type="KEGG" id="tta:Theth_0062"/>
<dbReference type="PANTHER" id="PTHR43520:SF8">
    <property type="entry name" value="P-TYPE CU(+) TRANSPORTER"/>
    <property type="match status" value="1"/>
</dbReference>
<evidence type="ECO:0000313" key="13">
    <source>
        <dbReference type="Proteomes" id="UP000006804"/>
    </source>
</evidence>
<evidence type="ECO:0000256" key="7">
    <source>
        <dbReference type="ARBA" id="ARBA00022967"/>
    </source>
</evidence>
<protein>
    <submittedName>
        <fullName evidence="12">Heavy metal translocating P-type ATPase</fullName>
    </submittedName>
</protein>
<dbReference type="Pfam" id="PF00122">
    <property type="entry name" value="E1-E2_ATPase"/>
    <property type="match status" value="1"/>
</dbReference>
<comment type="subcellular location">
    <subcellularLocation>
        <location evidence="10">Cell membrane</location>
    </subcellularLocation>
    <subcellularLocation>
        <location evidence="1">Endomembrane system</location>
        <topology evidence="1">Multi-pass membrane protein</topology>
    </subcellularLocation>
</comment>
<evidence type="ECO:0000256" key="1">
    <source>
        <dbReference type="ARBA" id="ARBA00004127"/>
    </source>
</evidence>
<feature type="domain" description="HMA" evidence="11">
    <location>
        <begin position="4"/>
        <end position="69"/>
    </location>
</feature>
<dbReference type="InterPro" id="IPR027256">
    <property type="entry name" value="P-typ_ATPase_IB"/>
</dbReference>
<dbReference type="InterPro" id="IPR023298">
    <property type="entry name" value="ATPase_P-typ_TM_dom_sf"/>
</dbReference>
<dbReference type="Gene3D" id="2.70.150.10">
    <property type="entry name" value="Calcium-transporting ATPase, cytoplasmic transduction domain A"/>
    <property type="match status" value="1"/>
</dbReference>
<dbReference type="GO" id="GO:0016887">
    <property type="term" value="F:ATP hydrolysis activity"/>
    <property type="evidence" value="ECO:0007669"/>
    <property type="project" value="InterPro"/>
</dbReference>
<dbReference type="EMBL" id="CP002351">
    <property type="protein sequence ID" value="AEH50169.1"/>
    <property type="molecule type" value="Genomic_DNA"/>
</dbReference>
<dbReference type="GO" id="GO:0005886">
    <property type="term" value="C:plasma membrane"/>
    <property type="evidence" value="ECO:0007669"/>
    <property type="project" value="UniProtKB-SubCell"/>
</dbReference>
<dbReference type="InterPro" id="IPR008250">
    <property type="entry name" value="ATPase_P-typ_transduc_dom_A_sf"/>
</dbReference>
<dbReference type="HOGENOM" id="CLU_001771_11_2_0"/>
<dbReference type="InterPro" id="IPR006121">
    <property type="entry name" value="HMA_dom"/>
</dbReference>
<dbReference type="PRINTS" id="PR00119">
    <property type="entry name" value="CATATPASE"/>
</dbReference>
<dbReference type="InterPro" id="IPR036163">
    <property type="entry name" value="HMA_dom_sf"/>
</dbReference>
<dbReference type="InterPro" id="IPR023214">
    <property type="entry name" value="HAD_sf"/>
</dbReference>
<feature type="transmembrane region" description="Helical" evidence="10">
    <location>
        <begin position="691"/>
        <end position="711"/>
    </location>
</feature>
<dbReference type="Gene3D" id="3.40.1110.10">
    <property type="entry name" value="Calcium-transporting ATPase, cytoplasmic domain N"/>
    <property type="match status" value="1"/>
</dbReference>
<dbReference type="GO" id="GO:0005524">
    <property type="term" value="F:ATP binding"/>
    <property type="evidence" value="ECO:0007669"/>
    <property type="project" value="UniProtKB-UniRule"/>
</dbReference>
<reference evidence="12 13" key="1">
    <citation type="submission" date="2010-11" db="EMBL/GenBank/DDBJ databases">
        <title>The complete genome of Thermotoga thermarum DSM 5069.</title>
        <authorList>
            <consortium name="US DOE Joint Genome Institute (JGI-PGF)"/>
            <person name="Lucas S."/>
            <person name="Copeland A."/>
            <person name="Lapidus A."/>
            <person name="Bruce D."/>
            <person name="Goodwin L."/>
            <person name="Pitluck S."/>
            <person name="Kyrpides N."/>
            <person name="Mavromatis K."/>
            <person name="Ivanova N."/>
            <person name="Zeytun A."/>
            <person name="Brettin T."/>
            <person name="Detter J.C."/>
            <person name="Tapia R."/>
            <person name="Han C."/>
            <person name="Land M."/>
            <person name="Hauser L."/>
            <person name="Markowitz V."/>
            <person name="Cheng J.-F."/>
            <person name="Hugenholtz P."/>
            <person name="Woyke T."/>
            <person name="Wu D."/>
            <person name="Spring S."/>
            <person name="Schroeder M."/>
            <person name="Brambilla E."/>
            <person name="Klenk H.-P."/>
            <person name="Eisen J.A."/>
        </authorList>
    </citation>
    <scope>NUCLEOTIDE SEQUENCE [LARGE SCALE GENOMIC DNA]</scope>
    <source>
        <strain evidence="12 13">DSM 5069</strain>
    </source>
</reference>
<dbReference type="AlphaFoldDB" id="F7YU73"/>
<keyword evidence="4 10" id="KW-0479">Metal-binding</keyword>
<organism evidence="12 13">
    <name type="scientific">Pseudothermotoga thermarum DSM 5069</name>
    <dbReference type="NCBI Taxonomy" id="688269"/>
    <lineage>
        <taxon>Bacteria</taxon>
        <taxon>Thermotogati</taxon>
        <taxon>Thermotogota</taxon>
        <taxon>Thermotogae</taxon>
        <taxon>Thermotogales</taxon>
        <taxon>Thermotogaceae</taxon>
        <taxon>Pseudothermotoga</taxon>
    </lineage>
</organism>
<evidence type="ECO:0000256" key="4">
    <source>
        <dbReference type="ARBA" id="ARBA00022723"/>
    </source>
</evidence>
<dbReference type="PRINTS" id="PR00941">
    <property type="entry name" value="CDATPASE"/>
</dbReference>
<evidence type="ECO:0000256" key="8">
    <source>
        <dbReference type="ARBA" id="ARBA00022989"/>
    </source>
</evidence>
<dbReference type="SUPFAM" id="SSF56784">
    <property type="entry name" value="HAD-like"/>
    <property type="match status" value="1"/>
</dbReference>
<evidence type="ECO:0000256" key="10">
    <source>
        <dbReference type="RuleBase" id="RU362081"/>
    </source>
</evidence>
<dbReference type="Pfam" id="PF00702">
    <property type="entry name" value="Hydrolase"/>
    <property type="match status" value="1"/>
</dbReference>
<evidence type="ECO:0000313" key="12">
    <source>
        <dbReference type="EMBL" id="AEH50169.1"/>
    </source>
</evidence>
<keyword evidence="8 10" id="KW-1133">Transmembrane helix</keyword>
<dbReference type="GO" id="GO:0043682">
    <property type="term" value="F:P-type divalent copper transporter activity"/>
    <property type="evidence" value="ECO:0007669"/>
    <property type="project" value="TreeGrafter"/>
</dbReference>
<dbReference type="PATRIC" id="fig|688269.3.peg.63"/>
<dbReference type="SUPFAM" id="SSF55008">
    <property type="entry name" value="HMA, heavy metal-associated domain"/>
    <property type="match status" value="1"/>
</dbReference>
<keyword evidence="7" id="KW-1278">Translocase</keyword>
<dbReference type="Gene3D" id="3.30.70.100">
    <property type="match status" value="1"/>
</dbReference>
<evidence type="ECO:0000256" key="6">
    <source>
        <dbReference type="ARBA" id="ARBA00022840"/>
    </source>
</evidence>
<dbReference type="InterPro" id="IPR017969">
    <property type="entry name" value="Heavy-metal-associated_CS"/>
</dbReference>
<dbReference type="FunFam" id="2.70.150.10:FF:000002">
    <property type="entry name" value="Copper-transporting ATPase 1, putative"/>
    <property type="match status" value="1"/>
</dbReference>
<feature type="transmembrane region" description="Helical" evidence="10">
    <location>
        <begin position="113"/>
        <end position="133"/>
    </location>
</feature>
<feature type="transmembrane region" description="Helical" evidence="10">
    <location>
        <begin position="332"/>
        <end position="352"/>
    </location>
</feature>
<dbReference type="SUPFAM" id="SSF81653">
    <property type="entry name" value="Calcium ATPase, transduction domain A"/>
    <property type="match status" value="1"/>
</dbReference>